<dbReference type="InterPro" id="IPR012910">
    <property type="entry name" value="Plug_dom"/>
</dbReference>
<keyword evidence="5 7" id="KW-0472">Membrane</keyword>
<feature type="domain" description="TonB-dependent receptor plug" evidence="8">
    <location>
        <begin position="126"/>
        <end position="231"/>
    </location>
</feature>
<dbReference type="Gene3D" id="2.170.130.10">
    <property type="entry name" value="TonB-dependent receptor, plug domain"/>
    <property type="match status" value="1"/>
</dbReference>
<feature type="domain" description="Outer membrane protein beta-barrel" evidence="9">
    <location>
        <begin position="552"/>
        <end position="873"/>
    </location>
</feature>
<evidence type="ECO:0000259" key="9">
    <source>
        <dbReference type="Pfam" id="PF14905"/>
    </source>
</evidence>
<evidence type="ECO:0000313" key="10">
    <source>
        <dbReference type="EMBL" id="MDI3319764.1"/>
    </source>
</evidence>
<keyword evidence="11" id="KW-1185">Reference proteome</keyword>
<organism evidence="10 11">
    <name type="scientific">Pinibacter soli</name>
    <dbReference type="NCBI Taxonomy" id="3044211"/>
    <lineage>
        <taxon>Bacteria</taxon>
        <taxon>Pseudomonadati</taxon>
        <taxon>Bacteroidota</taxon>
        <taxon>Chitinophagia</taxon>
        <taxon>Chitinophagales</taxon>
        <taxon>Chitinophagaceae</taxon>
        <taxon>Pinibacter</taxon>
    </lineage>
</organism>
<sequence>MRRIFFLLFLTAFSLISFAGVIKGRIVSHETGEVLTGAVVQIEATHYTGVTGLDGSFTIKNVPAGNYNLKFSMVGYHGASQKLEVTSDGIQSLNIELSASHTELSSVIVTAGKDKNGEAGARSLERNANQVMNIMSAKAIEVSPDMTVANVVQRISGVSIERNSNGDGQYAILRGMDKRYNYTLVNGIKIPSPDDKYRYVPLDIFPSDLLDRLEVYKSLTPSMEGDAVGGVVNMVMKEAPSRRLFTVNLATSYSELFMNRDFMSYDAKGINGKSPYEIHGEGYNATPQDFSKASSTYSWKKPMPELIGGLTYGNRFLDNKLGVIVSGSLQNTYRGSNSLFYDGEVVDTTSGVRLTSMQNRQYSEQQLRYGVHAKADYHLDDRNSLSLYSGYMNLTNTQTRDAIQTQLTIGGYDPVAGNATLSYSTRTRKTTQHIWSNTLHGDHKLSDKWRIDWSANYAKASSERPDNTTISLDGVEQNFVKTRTYVNKSSRRWEHNDDQDLSGYLNLSWLQNIGQTKVEWKFGGLYRDKKRDNFYNNYQLLPANPYYTYGKDFTDYNQIQWNVQNPQGSVASGQTYNASEKIAAGYVQFKAYLHKLEILGGVRVENTNQGYVMKYPIGEDNPVGNQKYTDVLPSINLKYTPWDKTNIRLSYYRAVNRPGFSEINPAPLVQEEYTEKGDPNLKHAVADNIDLRYEYFPKPAEQFMAGIFYKRIQNPIEYTLQAIGHATYYMPGNFGTATNYGAELDWIKYFSKWGVKMNYTYTNSSITTPKMKRVRDDSHNGDLYTTSVNVKRSLYGQSAHIANISLLFKDVHHGWDAQLAAGYTGPRIVTVGQFVGTDQWQQGFVQMDVSAEKSFKHLTVFAKANNLLNTPTTVFIKGSNANNAGVPSQDLDGETLIRRDYYQRSYVLGVRYKF</sequence>
<evidence type="ECO:0000256" key="2">
    <source>
        <dbReference type="ARBA" id="ARBA00022448"/>
    </source>
</evidence>
<dbReference type="Pfam" id="PF07715">
    <property type="entry name" value="Plug"/>
    <property type="match status" value="1"/>
</dbReference>
<keyword evidence="6 7" id="KW-0998">Cell outer membrane</keyword>
<evidence type="ECO:0000256" key="6">
    <source>
        <dbReference type="ARBA" id="ARBA00023237"/>
    </source>
</evidence>
<dbReference type="Pfam" id="PF13715">
    <property type="entry name" value="CarbopepD_reg_2"/>
    <property type="match status" value="1"/>
</dbReference>
<dbReference type="PANTHER" id="PTHR40980">
    <property type="entry name" value="PLUG DOMAIN-CONTAINING PROTEIN"/>
    <property type="match status" value="1"/>
</dbReference>
<dbReference type="Proteomes" id="UP001226434">
    <property type="component" value="Unassembled WGS sequence"/>
</dbReference>
<dbReference type="InterPro" id="IPR041700">
    <property type="entry name" value="OMP_b-brl_3"/>
</dbReference>
<evidence type="ECO:0000256" key="5">
    <source>
        <dbReference type="ARBA" id="ARBA00023136"/>
    </source>
</evidence>
<protein>
    <submittedName>
        <fullName evidence="10">TonB-dependent receptor</fullName>
    </submittedName>
</protein>
<keyword evidence="2 7" id="KW-0813">Transport</keyword>
<comment type="subcellular location">
    <subcellularLocation>
        <location evidence="1 7">Cell outer membrane</location>
        <topology evidence="1 7">Multi-pass membrane protein</topology>
    </subcellularLocation>
</comment>
<gene>
    <name evidence="10" type="ORF">QJ048_08270</name>
</gene>
<keyword evidence="4 7" id="KW-0812">Transmembrane</keyword>
<evidence type="ECO:0000259" key="8">
    <source>
        <dbReference type="Pfam" id="PF07715"/>
    </source>
</evidence>
<evidence type="ECO:0000256" key="7">
    <source>
        <dbReference type="PROSITE-ProRule" id="PRU01360"/>
    </source>
</evidence>
<dbReference type="SUPFAM" id="SSF49464">
    <property type="entry name" value="Carboxypeptidase regulatory domain-like"/>
    <property type="match status" value="1"/>
</dbReference>
<dbReference type="EMBL" id="JASBRG010000005">
    <property type="protein sequence ID" value="MDI3319764.1"/>
    <property type="molecule type" value="Genomic_DNA"/>
</dbReference>
<dbReference type="PANTHER" id="PTHR40980:SF4">
    <property type="entry name" value="TONB-DEPENDENT RECEPTOR-LIKE BETA-BARREL DOMAIN-CONTAINING PROTEIN"/>
    <property type="match status" value="1"/>
</dbReference>
<dbReference type="Pfam" id="PF14905">
    <property type="entry name" value="OMP_b-brl_3"/>
    <property type="match status" value="1"/>
</dbReference>
<dbReference type="RefSeq" id="WP_282333866.1">
    <property type="nucleotide sequence ID" value="NZ_JASBRG010000005.1"/>
</dbReference>
<dbReference type="Gene3D" id="2.60.40.1120">
    <property type="entry name" value="Carboxypeptidase-like, regulatory domain"/>
    <property type="match status" value="1"/>
</dbReference>
<dbReference type="InterPro" id="IPR036942">
    <property type="entry name" value="Beta-barrel_TonB_sf"/>
</dbReference>
<evidence type="ECO:0000256" key="4">
    <source>
        <dbReference type="ARBA" id="ARBA00022692"/>
    </source>
</evidence>
<evidence type="ECO:0000256" key="1">
    <source>
        <dbReference type="ARBA" id="ARBA00004571"/>
    </source>
</evidence>
<keyword evidence="3 7" id="KW-1134">Transmembrane beta strand</keyword>
<proteinExistence type="inferred from homology"/>
<dbReference type="InterPro" id="IPR037066">
    <property type="entry name" value="Plug_dom_sf"/>
</dbReference>
<dbReference type="PROSITE" id="PS52016">
    <property type="entry name" value="TONB_DEPENDENT_REC_3"/>
    <property type="match status" value="1"/>
</dbReference>
<evidence type="ECO:0000256" key="3">
    <source>
        <dbReference type="ARBA" id="ARBA00022452"/>
    </source>
</evidence>
<evidence type="ECO:0000313" key="11">
    <source>
        <dbReference type="Proteomes" id="UP001226434"/>
    </source>
</evidence>
<comment type="similarity">
    <text evidence="7">Belongs to the TonB-dependent receptor family.</text>
</comment>
<name>A0ABT6RB19_9BACT</name>
<dbReference type="Gene3D" id="2.40.170.20">
    <property type="entry name" value="TonB-dependent receptor, beta-barrel domain"/>
    <property type="match status" value="1"/>
</dbReference>
<dbReference type="InterPro" id="IPR008969">
    <property type="entry name" value="CarboxyPept-like_regulatory"/>
</dbReference>
<comment type="caution">
    <text evidence="10">The sequence shown here is derived from an EMBL/GenBank/DDBJ whole genome shotgun (WGS) entry which is preliminary data.</text>
</comment>
<reference evidence="10 11" key="1">
    <citation type="submission" date="2023-05" db="EMBL/GenBank/DDBJ databases">
        <title>Genome sequence of Pinibacter sp. MAH-24.</title>
        <authorList>
            <person name="Huq M.A."/>
        </authorList>
    </citation>
    <scope>NUCLEOTIDE SEQUENCE [LARGE SCALE GENOMIC DNA]</scope>
    <source>
        <strain evidence="10 11">MAH-24</strain>
    </source>
</reference>
<dbReference type="SUPFAM" id="SSF56935">
    <property type="entry name" value="Porins"/>
    <property type="match status" value="1"/>
</dbReference>
<keyword evidence="10" id="KW-0675">Receptor</keyword>
<dbReference type="InterPro" id="IPR039426">
    <property type="entry name" value="TonB-dep_rcpt-like"/>
</dbReference>
<accession>A0ABT6RB19</accession>